<accession>A0ABR2MNE2</accession>
<comment type="caution">
    <text evidence="1">The sequence shown here is derived from an EMBL/GenBank/DDBJ whole genome shotgun (WGS) entry which is preliminary data.</text>
</comment>
<organism evidence="1 2">
    <name type="scientific">Platanthera guangdongensis</name>
    <dbReference type="NCBI Taxonomy" id="2320717"/>
    <lineage>
        <taxon>Eukaryota</taxon>
        <taxon>Viridiplantae</taxon>
        <taxon>Streptophyta</taxon>
        <taxon>Embryophyta</taxon>
        <taxon>Tracheophyta</taxon>
        <taxon>Spermatophyta</taxon>
        <taxon>Magnoliopsida</taxon>
        <taxon>Liliopsida</taxon>
        <taxon>Asparagales</taxon>
        <taxon>Orchidaceae</taxon>
        <taxon>Orchidoideae</taxon>
        <taxon>Orchideae</taxon>
        <taxon>Orchidinae</taxon>
        <taxon>Platanthera</taxon>
    </lineage>
</organism>
<reference evidence="1 2" key="1">
    <citation type="journal article" date="2022" name="Nat. Plants">
        <title>Genomes of leafy and leafless Platanthera orchids illuminate the evolution of mycoheterotrophy.</title>
        <authorList>
            <person name="Li M.H."/>
            <person name="Liu K.W."/>
            <person name="Li Z."/>
            <person name="Lu H.C."/>
            <person name="Ye Q.L."/>
            <person name="Zhang D."/>
            <person name="Wang J.Y."/>
            <person name="Li Y.F."/>
            <person name="Zhong Z.M."/>
            <person name="Liu X."/>
            <person name="Yu X."/>
            <person name="Liu D.K."/>
            <person name="Tu X.D."/>
            <person name="Liu B."/>
            <person name="Hao Y."/>
            <person name="Liao X.Y."/>
            <person name="Jiang Y.T."/>
            <person name="Sun W.H."/>
            <person name="Chen J."/>
            <person name="Chen Y.Q."/>
            <person name="Ai Y."/>
            <person name="Zhai J.W."/>
            <person name="Wu S.S."/>
            <person name="Zhou Z."/>
            <person name="Hsiao Y.Y."/>
            <person name="Wu W.L."/>
            <person name="Chen Y.Y."/>
            <person name="Lin Y.F."/>
            <person name="Hsu J.L."/>
            <person name="Li C.Y."/>
            <person name="Wang Z.W."/>
            <person name="Zhao X."/>
            <person name="Zhong W.Y."/>
            <person name="Ma X.K."/>
            <person name="Ma L."/>
            <person name="Huang J."/>
            <person name="Chen G.Z."/>
            <person name="Huang M.Z."/>
            <person name="Huang L."/>
            <person name="Peng D.H."/>
            <person name="Luo Y.B."/>
            <person name="Zou S.Q."/>
            <person name="Chen S.P."/>
            <person name="Lan S."/>
            <person name="Tsai W.C."/>
            <person name="Van de Peer Y."/>
            <person name="Liu Z.J."/>
        </authorList>
    </citation>
    <scope>NUCLEOTIDE SEQUENCE [LARGE SCALE GENOMIC DNA]</scope>
    <source>
        <strain evidence="1">Lor288</strain>
    </source>
</reference>
<name>A0ABR2MNE2_9ASPA</name>
<sequence length="259" mass="30038">MAEQWIIDLTKQLEHPPSTDNELWTKSIYRVPKILTDVNRQAYEPRVASFGPYRHGRRHLRSMEHHKHRALIQFLRRIGKASKSPNDVLVAMKKAESCLRFAYNSLKTEVDGVFHRDWTKDDFLKPMITDGCFALEFMLSMMKRFATEEQSEYDSNNPVFGENGNNYVVPNLKRDMLPNQVTAYASFMNGLIRTTDDVALLRKEDIITGLVGCDSNIVSMFSRIAKESTRVVYIDVIQIDVIGKLADYCKKNMHKWRAR</sequence>
<evidence type="ECO:0000313" key="1">
    <source>
        <dbReference type="EMBL" id="KAK8965392.1"/>
    </source>
</evidence>
<dbReference type="Pfam" id="PF03140">
    <property type="entry name" value="DUF247"/>
    <property type="match status" value="2"/>
</dbReference>
<proteinExistence type="predicted"/>
<keyword evidence="2" id="KW-1185">Reference proteome</keyword>
<dbReference type="PANTHER" id="PTHR31170">
    <property type="entry name" value="BNAC04G53230D PROTEIN"/>
    <property type="match status" value="1"/>
</dbReference>
<dbReference type="EMBL" id="JBBWWR010000006">
    <property type="protein sequence ID" value="KAK8965392.1"/>
    <property type="molecule type" value="Genomic_DNA"/>
</dbReference>
<dbReference type="InterPro" id="IPR004158">
    <property type="entry name" value="DUF247_pln"/>
</dbReference>
<dbReference type="Proteomes" id="UP001412067">
    <property type="component" value="Unassembled WGS sequence"/>
</dbReference>
<dbReference type="PANTHER" id="PTHR31170:SF18">
    <property type="entry name" value="(WILD MALAYSIAN BANANA) HYPOTHETICAL PROTEIN"/>
    <property type="match status" value="1"/>
</dbReference>
<gene>
    <name evidence="1" type="ORF">KSP40_PGU005540</name>
</gene>
<evidence type="ECO:0000313" key="2">
    <source>
        <dbReference type="Proteomes" id="UP001412067"/>
    </source>
</evidence>
<protein>
    <submittedName>
        <fullName evidence="1">Uncharacterized protein</fullName>
    </submittedName>
</protein>